<dbReference type="EMBL" id="MU005964">
    <property type="protein sequence ID" value="KAF2862658.1"/>
    <property type="molecule type" value="Genomic_DNA"/>
</dbReference>
<evidence type="ECO:0000313" key="2">
    <source>
        <dbReference type="Proteomes" id="UP000799421"/>
    </source>
</evidence>
<organism evidence="1 2">
    <name type="scientific">Piedraia hortae CBS 480.64</name>
    <dbReference type="NCBI Taxonomy" id="1314780"/>
    <lineage>
        <taxon>Eukaryota</taxon>
        <taxon>Fungi</taxon>
        <taxon>Dikarya</taxon>
        <taxon>Ascomycota</taxon>
        <taxon>Pezizomycotina</taxon>
        <taxon>Dothideomycetes</taxon>
        <taxon>Dothideomycetidae</taxon>
        <taxon>Capnodiales</taxon>
        <taxon>Piedraiaceae</taxon>
        <taxon>Piedraia</taxon>
    </lineage>
</organism>
<sequence>MKVRFPQDSCFRPANDLLTIYIQVWEVVPQNRSVMQTHTQWEKPKARFRPVKPSRIRYPSRSSTYCDFPTPYGYSKTPPTYGQGAAYVHRTKTFTHSASCRTKMRLEFPEEGGKEDNEGDHISELGRAGQDVLPDSVLAVSQTAIWNICKLLWTDQGA</sequence>
<evidence type="ECO:0000313" key="1">
    <source>
        <dbReference type="EMBL" id="KAF2862658.1"/>
    </source>
</evidence>
<dbReference type="AlphaFoldDB" id="A0A6A7C7M0"/>
<gene>
    <name evidence="1" type="ORF">K470DRAFT_163352</name>
</gene>
<accession>A0A6A7C7M0</accession>
<reference evidence="1" key="1">
    <citation type="journal article" date="2020" name="Stud. Mycol.">
        <title>101 Dothideomycetes genomes: a test case for predicting lifestyles and emergence of pathogens.</title>
        <authorList>
            <person name="Haridas S."/>
            <person name="Albert R."/>
            <person name="Binder M."/>
            <person name="Bloem J."/>
            <person name="Labutti K."/>
            <person name="Salamov A."/>
            <person name="Andreopoulos B."/>
            <person name="Baker S."/>
            <person name="Barry K."/>
            <person name="Bills G."/>
            <person name="Bluhm B."/>
            <person name="Cannon C."/>
            <person name="Castanera R."/>
            <person name="Culley D."/>
            <person name="Daum C."/>
            <person name="Ezra D."/>
            <person name="Gonzalez J."/>
            <person name="Henrissat B."/>
            <person name="Kuo A."/>
            <person name="Liang C."/>
            <person name="Lipzen A."/>
            <person name="Lutzoni F."/>
            <person name="Magnuson J."/>
            <person name="Mondo S."/>
            <person name="Nolan M."/>
            <person name="Ohm R."/>
            <person name="Pangilinan J."/>
            <person name="Park H.-J."/>
            <person name="Ramirez L."/>
            <person name="Alfaro M."/>
            <person name="Sun H."/>
            <person name="Tritt A."/>
            <person name="Yoshinaga Y."/>
            <person name="Zwiers L.-H."/>
            <person name="Turgeon B."/>
            <person name="Goodwin S."/>
            <person name="Spatafora J."/>
            <person name="Crous P."/>
            <person name="Grigoriev I."/>
        </authorList>
    </citation>
    <scope>NUCLEOTIDE SEQUENCE</scope>
    <source>
        <strain evidence="1">CBS 480.64</strain>
    </source>
</reference>
<dbReference type="Proteomes" id="UP000799421">
    <property type="component" value="Unassembled WGS sequence"/>
</dbReference>
<name>A0A6A7C7M0_9PEZI</name>
<proteinExistence type="predicted"/>
<keyword evidence="2" id="KW-1185">Reference proteome</keyword>
<protein>
    <submittedName>
        <fullName evidence="1">Uncharacterized protein</fullName>
    </submittedName>
</protein>